<dbReference type="OrthoDB" id="137427at2157"/>
<feature type="transmembrane region" description="Helical" evidence="1">
    <location>
        <begin position="179"/>
        <end position="200"/>
    </location>
</feature>
<evidence type="ECO:0000313" key="2">
    <source>
        <dbReference type="EMBL" id="MBR1369151.1"/>
    </source>
</evidence>
<feature type="transmembrane region" description="Helical" evidence="1">
    <location>
        <begin position="97"/>
        <end position="125"/>
    </location>
</feature>
<evidence type="ECO:0000256" key="1">
    <source>
        <dbReference type="SAM" id="Phobius"/>
    </source>
</evidence>
<evidence type="ECO:0008006" key="4">
    <source>
        <dbReference type="Google" id="ProtNLM"/>
    </source>
</evidence>
<keyword evidence="1" id="KW-0472">Membrane</keyword>
<feature type="transmembrane region" description="Helical" evidence="1">
    <location>
        <begin position="131"/>
        <end position="158"/>
    </location>
</feature>
<keyword evidence="3" id="KW-1185">Reference proteome</keyword>
<feature type="transmembrane region" description="Helical" evidence="1">
    <location>
        <begin position="206"/>
        <end position="226"/>
    </location>
</feature>
<name>A0A8J7W6C7_9EURY</name>
<keyword evidence="1" id="KW-0812">Transmembrane</keyword>
<dbReference type="AlphaFoldDB" id="A0A8J7W6C7"/>
<reference evidence="2" key="1">
    <citation type="submission" date="2014-12" db="EMBL/GenBank/DDBJ databases">
        <authorList>
            <person name="Huang H.-H."/>
            <person name="Chen S.-C."/>
            <person name="Lai M.-C."/>
        </authorList>
    </citation>
    <scope>NUCLEOTIDE SEQUENCE</scope>
    <source>
        <strain evidence="2">K1F9705b</strain>
    </source>
</reference>
<proteinExistence type="predicted"/>
<evidence type="ECO:0000313" key="3">
    <source>
        <dbReference type="Proteomes" id="UP000730161"/>
    </source>
</evidence>
<gene>
    <name evidence="2" type="ORF">RJ53_06460</name>
</gene>
<sequence length="229" mass="25190">MKGSEHLGLSLLSGGLLFIPLLPPSPGTYILLFSGLFIGSMAPDADIRRSPVNNQGGFSPLTSIFMYAIRYLIYYPASLVFMAIYGKRCTPRHRGLLHSLPGITIMSVIIALFLLACAGYCEIYLTEQILIFIVAFFCGALIHLAADTCTLTGIGWLFPLSRRRLSGSIRTGEKTDIRPLLYLCTLGLAGLFILFLPVYGVVADDIYPYSGIILLPLLWLIFFISADVR</sequence>
<dbReference type="EMBL" id="JWHL01000009">
    <property type="protein sequence ID" value="MBR1369151.1"/>
    <property type="molecule type" value="Genomic_DNA"/>
</dbReference>
<feature type="transmembrane region" description="Helical" evidence="1">
    <location>
        <begin position="64"/>
        <end position="85"/>
    </location>
</feature>
<dbReference type="Proteomes" id="UP000730161">
    <property type="component" value="Unassembled WGS sequence"/>
</dbReference>
<accession>A0A8J7W6C7</accession>
<comment type="caution">
    <text evidence="2">The sequence shown here is derived from an EMBL/GenBank/DDBJ whole genome shotgun (WGS) entry which is preliminary data.</text>
</comment>
<keyword evidence="1" id="KW-1133">Transmembrane helix</keyword>
<dbReference type="RefSeq" id="WP_211530845.1">
    <property type="nucleotide sequence ID" value="NZ_JWHL01000009.1"/>
</dbReference>
<organism evidence="2 3">
    <name type="scientific">Methanocalculus chunghsingensis</name>
    <dbReference type="NCBI Taxonomy" id="156457"/>
    <lineage>
        <taxon>Archaea</taxon>
        <taxon>Methanobacteriati</taxon>
        <taxon>Methanobacteriota</taxon>
        <taxon>Stenosarchaea group</taxon>
        <taxon>Methanomicrobia</taxon>
        <taxon>Methanomicrobiales</taxon>
        <taxon>Methanocalculaceae</taxon>
        <taxon>Methanocalculus</taxon>
    </lineage>
</organism>
<dbReference type="Pfam" id="PF04307">
    <property type="entry name" value="YdjM"/>
    <property type="match status" value="1"/>
</dbReference>
<protein>
    <recommendedName>
        <fullName evidence="4">Metal-dependent hydrolase</fullName>
    </recommendedName>
</protein>
<dbReference type="InterPro" id="IPR007404">
    <property type="entry name" value="YdjM-like"/>
</dbReference>